<dbReference type="KEGG" id="talb:FTW19_25540"/>
<organism evidence="3 4">
    <name type="scientific">Terriglobus albidus</name>
    <dbReference type="NCBI Taxonomy" id="1592106"/>
    <lineage>
        <taxon>Bacteria</taxon>
        <taxon>Pseudomonadati</taxon>
        <taxon>Acidobacteriota</taxon>
        <taxon>Terriglobia</taxon>
        <taxon>Terriglobales</taxon>
        <taxon>Acidobacteriaceae</taxon>
        <taxon>Terriglobus</taxon>
    </lineage>
</organism>
<comment type="similarity">
    <text evidence="1">Belongs to the AHA1 family.</text>
</comment>
<evidence type="ECO:0000313" key="4">
    <source>
        <dbReference type="Proteomes" id="UP000321820"/>
    </source>
</evidence>
<sequence>MVALLRTLLERQPGSSGDAAGTGRGSRCEIERRKIVKQATIIDKRAVRVNADTFRFERLFPGPIERVWEYLVDGEKRGKWLARGDAGTSVGEEFQMRFKHAELTPEPGEMPERFKQYENGHTSTHKVTLWEPPRRFGMSWGEGEEPSEVIFELTPEGKKVRFVLTHRRVSDASQAEGYTKGWHTHLEVLEGVLEEKPLEPFWDLFRKSEALYETAS</sequence>
<dbReference type="InterPro" id="IPR013538">
    <property type="entry name" value="ASHA1/2-like_C"/>
</dbReference>
<dbReference type="Gene3D" id="3.30.530.20">
    <property type="match status" value="1"/>
</dbReference>
<keyword evidence="4" id="KW-1185">Reference proteome</keyword>
<evidence type="ECO:0000256" key="1">
    <source>
        <dbReference type="ARBA" id="ARBA00006817"/>
    </source>
</evidence>
<dbReference type="Pfam" id="PF08327">
    <property type="entry name" value="AHSA1"/>
    <property type="match status" value="1"/>
</dbReference>
<feature type="domain" description="Activator of Hsp90 ATPase homologue 1/2-like C-terminal" evidence="2">
    <location>
        <begin position="63"/>
        <end position="194"/>
    </location>
</feature>
<proteinExistence type="inferred from homology"/>
<gene>
    <name evidence="3" type="ORF">FTW19_25540</name>
</gene>
<accession>A0A5B9EGB6</accession>
<dbReference type="SUPFAM" id="SSF55961">
    <property type="entry name" value="Bet v1-like"/>
    <property type="match status" value="1"/>
</dbReference>
<name>A0A5B9EGB6_9BACT</name>
<dbReference type="AlphaFoldDB" id="A0A5B9EGB6"/>
<evidence type="ECO:0000313" key="3">
    <source>
        <dbReference type="EMBL" id="QEE31072.1"/>
    </source>
</evidence>
<evidence type="ECO:0000259" key="2">
    <source>
        <dbReference type="Pfam" id="PF08327"/>
    </source>
</evidence>
<protein>
    <submittedName>
        <fullName evidence="3">SRPBCC family protein</fullName>
    </submittedName>
</protein>
<dbReference type="CDD" id="cd08899">
    <property type="entry name" value="SRPBCC_CalC_Aha1-like_6"/>
    <property type="match status" value="1"/>
</dbReference>
<reference evidence="3 4" key="1">
    <citation type="submission" date="2019-08" db="EMBL/GenBank/DDBJ databases">
        <title>Complete genome sequence of Terriglobus albidus strain ORNL.</title>
        <authorList>
            <person name="Podar M."/>
        </authorList>
    </citation>
    <scope>NUCLEOTIDE SEQUENCE [LARGE SCALE GENOMIC DNA]</scope>
    <source>
        <strain evidence="3 4">ORNL</strain>
    </source>
</reference>
<dbReference type="OrthoDB" id="118698at2"/>
<dbReference type="InterPro" id="IPR023393">
    <property type="entry name" value="START-like_dom_sf"/>
</dbReference>
<dbReference type="EMBL" id="CP042806">
    <property type="protein sequence ID" value="QEE31072.1"/>
    <property type="molecule type" value="Genomic_DNA"/>
</dbReference>
<dbReference type="Proteomes" id="UP000321820">
    <property type="component" value="Chromosome"/>
</dbReference>